<dbReference type="PANTHER" id="PTHR42973:SF39">
    <property type="entry name" value="FAD-BINDING PCMH-TYPE DOMAIN-CONTAINING PROTEIN"/>
    <property type="match status" value="1"/>
</dbReference>
<dbReference type="InterPro" id="IPR016167">
    <property type="entry name" value="FAD-bd_PCMH_sub1"/>
</dbReference>
<dbReference type="PROSITE" id="PS00862">
    <property type="entry name" value="OX2_COVAL_FAD"/>
    <property type="match status" value="1"/>
</dbReference>
<evidence type="ECO:0000256" key="4">
    <source>
        <dbReference type="ARBA" id="ARBA00022827"/>
    </source>
</evidence>
<dbReference type="InterPro" id="IPR006093">
    <property type="entry name" value="Oxy_OxRdtase_FAD_BS"/>
</dbReference>
<organism evidence="7 8">
    <name type="scientific">Planosporangium flavigriseum</name>
    <dbReference type="NCBI Taxonomy" id="373681"/>
    <lineage>
        <taxon>Bacteria</taxon>
        <taxon>Bacillati</taxon>
        <taxon>Actinomycetota</taxon>
        <taxon>Actinomycetes</taxon>
        <taxon>Micromonosporales</taxon>
        <taxon>Micromonosporaceae</taxon>
        <taxon>Planosporangium</taxon>
    </lineage>
</organism>
<dbReference type="Gene3D" id="3.30.465.10">
    <property type="match status" value="1"/>
</dbReference>
<dbReference type="InterPro" id="IPR036318">
    <property type="entry name" value="FAD-bd_PCMH-like_sf"/>
</dbReference>
<sequence length="462" mass="48123">MTATHPEASAALTATELVGRLAGPVFLPGDVGFDAEIAAWNLATVHRPVVAIGATTTADVAAAVRWAAEHGLPVAVQATGHGAVAPATGCVLVTTHRMDEVTVDPATNTVRVGAGVKWARVIEAAAPYGLAPLSGSSSDVGAVSYTLGGGIGLMARRYGYAADHVRSLQIVTADGSIHDVDADHHAALFWAVRGGKGNFGIVTSIEIALMPISTLYAGGIFYPGAVATDVLHAYRTWTSTLPEETTTSVAILRLPPLPEVPEPLRGQTVVHLRFIHSGDADEGARLLAPMRAVAPAVIDYVDKMPFTAVDAIHQDPTDPMPGWERGAMLADLTPEVVDAILAAAGPQVELPLVMVELRHLGGALSRQADVPNAVPGRGAGFSFFVLGPLFPGLEGIVPAVGGAVLDAVTPFITPGTPLNFAGKATPDQLLAAWAPEDRERLLQIKEEYDPANMFRFGQAFVA</sequence>
<comment type="similarity">
    <text evidence="2">Belongs to the oxygen-dependent FAD-linked oxidoreductase family.</text>
</comment>
<protein>
    <submittedName>
        <fullName evidence="7">FAD-linked oxidase</fullName>
    </submittedName>
</protein>
<dbReference type="InterPro" id="IPR012951">
    <property type="entry name" value="BBE"/>
</dbReference>
<dbReference type="InterPro" id="IPR050416">
    <property type="entry name" value="FAD-linked_Oxidoreductase"/>
</dbReference>
<dbReference type="Proteomes" id="UP000653674">
    <property type="component" value="Unassembled WGS sequence"/>
</dbReference>
<dbReference type="PROSITE" id="PS51387">
    <property type="entry name" value="FAD_PCMH"/>
    <property type="match status" value="1"/>
</dbReference>
<dbReference type="AlphaFoldDB" id="A0A8J3PNY6"/>
<evidence type="ECO:0000313" key="8">
    <source>
        <dbReference type="Proteomes" id="UP000653674"/>
    </source>
</evidence>
<keyword evidence="5" id="KW-0560">Oxidoreductase</keyword>
<evidence type="ECO:0000313" key="7">
    <source>
        <dbReference type="EMBL" id="GIG76502.1"/>
    </source>
</evidence>
<keyword evidence="3" id="KW-0285">Flavoprotein</keyword>
<dbReference type="InterPro" id="IPR006094">
    <property type="entry name" value="Oxid_FAD_bind_N"/>
</dbReference>
<dbReference type="PANTHER" id="PTHR42973">
    <property type="entry name" value="BINDING OXIDOREDUCTASE, PUTATIVE (AFU_ORTHOLOGUE AFUA_1G17690)-RELATED"/>
    <property type="match status" value="1"/>
</dbReference>
<accession>A0A8J3PNY6</accession>
<dbReference type="InterPro" id="IPR016169">
    <property type="entry name" value="FAD-bd_PCMH_sub2"/>
</dbReference>
<keyword evidence="8" id="KW-1185">Reference proteome</keyword>
<comment type="cofactor">
    <cofactor evidence="1">
        <name>FAD</name>
        <dbReference type="ChEBI" id="CHEBI:57692"/>
    </cofactor>
</comment>
<feature type="domain" description="FAD-binding PCMH-type" evidence="6">
    <location>
        <begin position="44"/>
        <end position="212"/>
    </location>
</feature>
<dbReference type="Pfam" id="PF08031">
    <property type="entry name" value="BBE"/>
    <property type="match status" value="1"/>
</dbReference>
<dbReference type="RefSeq" id="WP_203981606.1">
    <property type="nucleotide sequence ID" value="NZ_BAAAQJ010000043.1"/>
</dbReference>
<dbReference type="InterPro" id="IPR016166">
    <property type="entry name" value="FAD-bd_PCMH"/>
</dbReference>
<dbReference type="GO" id="GO:0016491">
    <property type="term" value="F:oxidoreductase activity"/>
    <property type="evidence" value="ECO:0007669"/>
    <property type="project" value="UniProtKB-KW"/>
</dbReference>
<proteinExistence type="inferred from homology"/>
<dbReference type="Gene3D" id="3.40.462.20">
    <property type="match status" value="1"/>
</dbReference>
<dbReference type="EMBL" id="BONU01000058">
    <property type="protein sequence ID" value="GIG76502.1"/>
    <property type="molecule type" value="Genomic_DNA"/>
</dbReference>
<evidence type="ECO:0000256" key="3">
    <source>
        <dbReference type="ARBA" id="ARBA00022630"/>
    </source>
</evidence>
<name>A0A8J3PNY6_9ACTN</name>
<dbReference type="GO" id="GO:0071949">
    <property type="term" value="F:FAD binding"/>
    <property type="evidence" value="ECO:0007669"/>
    <property type="project" value="InterPro"/>
</dbReference>
<dbReference type="SUPFAM" id="SSF56176">
    <property type="entry name" value="FAD-binding/transporter-associated domain-like"/>
    <property type="match status" value="1"/>
</dbReference>
<dbReference type="Pfam" id="PF01565">
    <property type="entry name" value="FAD_binding_4"/>
    <property type="match status" value="1"/>
</dbReference>
<keyword evidence="4" id="KW-0274">FAD</keyword>
<comment type="caution">
    <text evidence="7">The sequence shown here is derived from an EMBL/GenBank/DDBJ whole genome shotgun (WGS) entry which is preliminary data.</text>
</comment>
<gene>
    <name evidence="7" type="ORF">Pfl04_49060</name>
</gene>
<evidence type="ECO:0000256" key="1">
    <source>
        <dbReference type="ARBA" id="ARBA00001974"/>
    </source>
</evidence>
<dbReference type="Gene3D" id="3.30.43.10">
    <property type="entry name" value="Uridine Diphospho-n-acetylenolpyruvylglucosamine Reductase, domain 2"/>
    <property type="match status" value="1"/>
</dbReference>
<reference evidence="7" key="1">
    <citation type="submission" date="2021-01" db="EMBL/GenBank/DDBJ databases">
        <title>Whole genome shotgun sequence of Planosporangium flavigriseum NBRC 105377.</title>
        <authorList>
            <person name="Komaki H."/>
            <person name="Tamura T."/>
        </authorList>
    </citation>
    <scope>NUCLEOTIDE SEQUENCE</scope>
    <source>
        <strain evidence="7">NBRC 105377</strain>
    </source>
</reference>
<evidence type="ECO:0000259" key="6">
    <source>
        <dbReference type="PROSITE" id="PS51387"/>
    </source>
</evidence>
<evidence type="ECO:0000256" key="5">
    <source>
        <dbReference type="ARBA" id="ARBA00023002"/>
    </source>
</evidence>
<evidence type="ECO:0000256" key="2">
    <source>
        <dbReference type="ARBA" id="ARBA00005466"/>
    </source>
</evidence>